<dbReference type="InterPro" id="IPR052220">
    <property type="entry name" value="METTL25"/>
</dbReference>
<keyword evidence="3" id="KW-1185">Reference proteome</keyword>
<dbReference type="OMA" id="SDINDPP"/>
<keyword evidence="2" id="KW-0808">Transferase</keyword>
<protein>
    <submittedName>
        <fullName evidence="2">Methyltransferase domain-containing protein</fullName>
    </submittedName>
</protein>
<dbReference type="InterPro" id="IPR025714">
    <property type="entry name" value="Methyltranfer_dom"/>
</dbReference>
<reference evidence="2 3" key="1">
    <citation type="journal article" date="2013" name="Curr. Biol.">
        <title>Shared signatures of parasitism and phylogenomics unite Cryptomycota and microsporidia.</title>
        <authorList>
            <person name="James T.Y."/>
            <person name="Pelin A."/>
            <person name="Bonen L."/>
            <person name="Ahrendt S."/>
            <person name="Sain D."/>
            <person name="Corradi N."/>
            <person name="Stajich J.E."/>
        </authorList>
    </citation>
    <scope>NUCLEOTIDE SEQUENCE [LARGE SCALE GENOMIC DNA]</scope>
    <source>
        <strain evidence="2 3">CSF55</strain>
    </source>
</reference>
<name>A0A075AY90_ROZAC</name>
<evidence type="ECO:0000313" key="3">
    <source>
        <dbReference type="Proteomes" id="UP000030755"/>
    </source>
</evidence>
<dbReference type="AlphaFoldDB" id="A0A075AY90"/>
<gene>
    <name evidence="2" type="ORF">O9G_000442</name>
</gene>
<dbReference type="SUPFAM" id="SSF53335">
    <property type="entry name" value="S-adenosyl-L-methionine-dependent methyltransferases"/>
    <property type="match status" value="1"/>
</dbReference>
<organism evidence="2 3">
    <name type="scientific">Rozella allomycis (strain CSF55)</name>
    <dbReference type="NCBI Taxonomy" id="988480"/>
    <lineage>
        <taxon>Eukaryota</taxon>
        <taxon>Fungi</taxon>
        <taxon>Fungi incertae sedis</taxon>
        <taxon>Cryptomycota</taxon>
        <taxon>Cryptomycota incertae sedis</taxon>
        <taxon>Rozella</taxon>
    </lineage>
</organism>
<dbReference type="InterPro" id="IPR029063">
    <property type="entry name" value="SAM-dependent_MTases_sf"/>
</dbReference>
<dbReference type="Proteomes" id="UP000030755">
    <property type="component" value="Unassembled WGS sequence"/>
</dbReference>
<sequence>MKNDLKNVAEVISKCVAFINSYREFLGCHIVEFYEKNLWNTVFPHEWRSYFEETCFNEEMANDLVLKFLEEKDFKDFPETLRIYLKTCLDLSIFHNPEYQKDLFETSIPYPQKYEKKIPELLKVGMNDKKIHEVSKLCSFLDFISKDLDLDFVIDVGCGKGYLTSALALLMRESRIVGFDYSSTQISGAIGRCDLITKKSRGKLQFDNLCFKESFVDKVLLNKEQQPFVLTSLHSCGNLSSTMIATFCENSNCKMLLNVGCCYNMLTEKHDNENFGFPLSSVLINAGFSLGSRMKNLACHFPESILDSKEEITKHHYRAMLQRKGIEDVKVERNRTHKTWGDYLKSISKSTNVSGITDDHDVEADFVVSSSVLESLIILDRLLYLLENGHDAKLVNIFDRAVSPRCIAILAHKTK</sequence>
<feature type="domain" description="Methyltransferase" evidence="1">
    <location>
        <begin position="129"/>
        <end position="268"/>
    </location>
</feature>
<evidence type="ECO:0000313" key="2">
    <source>
        <dbReference type="EMBL" id="EPZ33667.1"/>
    </source>
</evidence>
<dbReference type="STRING" id="988480.A0A075AY90"/>
<evidence type="ECO:0000259" key="1">
    <source>
        <dbReference type="Pfam" id="PF13679"/>
    </source>
</evidence>
<dbReference type="PANTHER" id="PTHR12496:SF0">
    <property type="entry name" value="METHYLTRANSFERASE DOMAIN-CONTAINING PROTEIN"/>
    <property type="match status" value="1"/>
</dbReference>
<dbReference type="Pfam" id="PF13679">
    <property type="entry name" value="Methyltransf_32"/>
    <property type="match status" value="1"/>
</dbReference>
<accession>A0A075AY90</accession>
<dbReference type="OrthoDB" id="10258156at2759"/>
<dbReference type="EMBL" id="KE561047">
    <property type="protein sequence ID" value="EPZ33667.1"/>
    <property type="molecule type" value="Genomic_DNA"/>
</dbReference>
<dbReference type="Gene3D" id="3.40.50.150">
    <property type="entry name" value="Vaccinia Virus protein VP39"/>
    <property type="match status" value="1"/>
</dbReference>
<proteinExistence type="predicted"/>
<dbReference type="PANTHER" id="PTHR12496">
    <property type="entry name" value="CGI-41 METHYLTRANSFERASE"/>
    <property type="match status" value="1"/>
</dbReference>
<dbReference type="GO" id="GO:0032259">
    <property type="term" value="P:methylation"/>
    <property type="evidence" value="ECO:0007669"/>
    <property type="project" value="UniProtKB-KW"/>
</dbReference>
<dbReference type="HOGENOM" id="CLU_016581_2_3_1"/>
<keyword evidence="2" id="KW-0489">Methyltransferase</keyword>
<dbReference type="GO" id="GO:0008168">
    <property type="term" value="F:methyltransferase activity"/>
    <property type="evidence" value="ECO:0007669"/>
    <property type="project" value="UniProtKB-KW"/>
</dbReference>